<dbReference type="NCBIfam" id="TIGR01596">
    <property type="entry name" value="cas3_HD"/>
    <property type="match status" value="1"/>
</dbReference>
<dbReference type="Gene3D" id="1.10.3210.30">
    <property type="match status" value="1"/>
</dbReference>
<keyword evidence="7" id="KW-0347">Helicase</keyword>
<dbReference type="InterPro" id="IPR001650">
    <property type="entry name" value="Helicase_C-like"/>
</dbReference>
<dbReference type="SMART" id="SM00490">
    <property type="entry name" value="HELICc"/>
    <property type="match status" value="1"/>
</dbReference>
<dbReference type="GO" id="GO:0005524">
    <property type="term" value="F:ATP binding"/>
    <property type="evidence" value="ECO:0007669"/>
    <property type="project" value="UniProtKB-KW"/>
</dbReference>
<dbReference type="GO" id="GO:0004519">
    <property type="term" value="F:endonuclease activity"/>
    <property type="evidence" value="ECO:0007669"/>
    <property type="project" value="UniProtKB-KW"/>
</dbReference>
<proteinExistence type="inferred from homology"/>
<dbReference type="InterPro" id="IPR054712">
    <property type="entry name" value="Cas3-like_dom"/>
</dbReference>
<evidence type="ECO:0000256" key="3">
    <source>
        <dbReference type="ARBA" id="ARBA00022722"/>
    </source>
</evidence>
<dbReference type="KEGG" id="mpz:Marpi_0276"/>
<dbReference type="OrthoDB" id="9810236at2"/>
<evidence type="ECO:0000256" key="5">
    <source>
        <dbReference type="ARBA" id="ARBA00022741"/>
    </source>
</evidence>
<reference evidence="13 14" key="1">
    <citation type="journal article" date="2012" name="J. Bacteriol.">
        <title>Complete Genome Sequence of the Thermophilic, Piezophilic, Heterotrophic Bacterium Marinitoga piezophila KA3.</title>
        <authorList>
            <person name="Lucas S."/>
            <person name="Han J."/>
            <person name="Lapidus A."/>
            <person name="Cheng J.F."/>
            <person name="Goodwin L.A."/>
            <person name="Pitluck S."/>
            <person name="Peters L."/>
            <person name="Mikhailova N."/>
            <person name="Teshima H."/>
            <person name="Detter J.C."/>
            <person name="Han C."/>
            <person name="Tapia R."/>
            <person name="Land M."/>
            <person name="Hauser L."/>
            <person name="Kyrpides N.C."/>
            <person name="Ivanova N."/>
            <person name="Pagani I."/>
            <person name="Vannier P."/>
            <person name="Oger P."/>
            <person name="Bartlett D.H."/>
            <person name="Noll K.M."/>
            <person name="Woyke T."/>
            <person name="Jebbar M."/>
        </authorList>
    </citation>
    <scope>NUCLEOTIDE SEQUENCE [LARGE SCALE GENOMIC DNA]</scope>
    <source>
        <strain evidence="14">DSM 14283 / JCM 11233 / KA3</strain>
    </source>
</reference>
<keyword evidence="13" id="KW-0255">Endonuclease</keyword>
<evidence type="ECO:0000256" key="8">
    <source>
        <dbReference type="ARBA" id="ARBA00022840"/>
    </source>
</evidence>
<keyword evidence="8" id="KW-0067">ATP-binding</keyword>
<name>H2J400_MARPK</name>
<evidence type="ECO:0000256" key="9">
    <source>
        <dbReference type="ARBA" id="ARBA00023118"/>
    </source>
</evidence>
<dbReference type="PANTHER" id="PTHR47959:SF16">
    <property type="entry name" value="CRISPR-ASSOCIATED NUCLEASE_HELICASE CAS3-RELATED"/>
    <property type="match status" value="1"/>
</dbReference>
<evidence type="ECO:0000259" key="12">
    <source>
        <dbReference type="PROSITE" id="PS51643"/>
    </source>
</evidence>
<dbReference type="InterPro" id="IPR011545">
    <property type="entry name" value="DEAD/DEAH_box_helicase_dom"/>
</dbReference>
<accession>H2J400</accession>
<keyword evidence="4" id="KW-0479">Metal-binding</keyword>
<keyword evidence="3" id="KW-0540">Nuclease</keyword>
<dbReference type="InterPro" id="IPR006483">
    <property type="entry name" value="CRISPR-assoc_Cas3_HD"/>
</dbReference>
<sequence>MKSVKSNENLILAKSDGTTLLEHIEDNIVILNNLKRMLPLLPKITKLDNFWDILFSTIFFHDFGKIHKEFQKYIKGEKNLWTKQRHEIYSIPFIDKLNLDERYIKLIKKVILSHHKSFYELKYNYLKSKEDLEYEYELNWKNKTKFHPQDYEGNLKYNFDKKVIDFYIKKFDELAKKYHISVQLKNEKIKINNIRNPIEEFAYNLEKYNKEEYLQHLLLWGSLKICDHLGSAKIIEIYMFEEKHFVFLDEMKRKIEFYDHQKKCFSIKGSCLLIAPTGSGKTESAIGWVKTQLENKQGRVFYVLPYTASINAMHKRLIKNMDRSASKISNIIGILHGNISHYISIYFEEGITKNENSIRNKKIKKIIKQYKNLLSPLIVCTPFQLLKYFYGVKGFEKGFVFFSGAKLIFDEIHAYDIVTFAQIVVMLEVLKKDFLCDVMIMTATIPTFMQNILAERLNIDNIITADKKFVEKLKRHKIKIVDKNIFDFIDSNFRKIINNHNKIILVCNTVEQSQKVYMKVRDMNICSDNEIVLIHGRFNQHDRNDKEKAIYNQKTKILIGTQTIEVSLDIDYDVMITEPAPIDALLQRFGRVNRNSKKKPAPVYICRKGGEYDHYIYPINKIEKTLEVLNDVDILCEKNIGNLIDEVYPNWNDFEKKEFEDTVSLFRNSLKSLQPFSDTKETEEFYYSKFTNIKVLPACYYSKYINLMELYNFIEAEKLLVNINRNFFYKYIKEGKIEKRELVLSEDEKILKKHSFYIIKCKYNSEVGLINEYEEIKHDINFI</sequence>
<dbReference type="InterPro" id="IPR050079">
    <property type="entry name" value="DEAD_box_RNA_helicase"/>
</dbReference>
<gene>
    <name evidence="13" type="ordered locus">Marpi_0276</name>
</gene>
<evidence type="ECO:0000256" key="2">
    <source>
        <dbReference type="ARBA" id="ARBA00009046"/>
    </source>
</evidence>
<dbReference type="PANTHER" id="PTHR47959">
    <property type="entry name" value="ATP-DEPENDENT RNA HELICASE RHLE-RELATED"/>
    <property type="match status" value="1"/>
</dbReference>
<dbReference type="GO" id="GO:0016787">
    <property type="term" value="F:hydrolase activity"/>
    <property type="evidence" value="ECO:0007669"/>
    <property type="project" value="UniProtKB-KW"/>
</dbReference>
<dbReference type="eggNOG" id="COG1203">
    <property type="taxonomic scope" value="Bacteria"/>
</dbReference>
<dbReference type="InterPro" id="IPR038257">
    <property type="entry name" value="CRISPR-assoc_Cas3_HD_sf"/>
</dbReference>
<dbReference type="SUPFAM" id="SSF52540">
    <property type="entry name" value="P-loop containing nucleoside triphosphate hydrolases"/>
    <property type="match status" value="1"/>
</dbReference>
<comment type="similarity">
    <text evidence="1">In the N-terminal section; belongs to the CRISPR-associated nuclease Cas3-HD family.</text>
</comment>
<dbReference type="STRING" id="443254.Marpi_0276"/>
<dbReference type="GO" id="GO:0003676">
    <property type="term" value="F:nucleic acid binding"/>
    <property type="evidence" value="ECO:0007669"/>
    <property type="project" value="InterPro"/>
</dbReference>
<keyword evidence="14" id="KW-1185">Reference proteome</keyword>
<organism evidence="13 14">
    <name type="scientific">Marinitoga piezophila (strain DSM 14283 / JCM 11233 / KA3)</name>
    <dbReference type="NCBI Taxonomy" id="443254"/>
    <lineage>
        <taxon>Bacteria</taxon>
        <taxon>Thermotogati</taxon>
        <taxon>Thermotogota</taxon>
        <taxon>Thermotogae</taxon>
        <taxon>Petrotogales</taxon>
        <taxon>Petrotogaceae</taxon>
        <taxon>Marinitoga</taxon>
    </lineage>
</organism>
<evidence type="ECO:0000256" key="6">
    <source>
        <dbReference type="ARBA" id="ARBA00022801"/>
    </source>
</evidence>
<dbReference type="PROSITE" id="PS51192">
    <property type="entry name" value="HELICASE_ATP_BIND_1"/>
    <property type="match status" value="1"/>
</dbReference>
<evidence type="ECO:0000256" key="4">
    <source>
        <dbReference type="ARBA" id="ARBA00022723"/>
    </source>
</evidence>
<dbReference type="AlphaFoldDB" id="H2J400"/>
<feature type="domain" description="Helicase ATP-binding" evidence="11">
    <location>
        <begin position="262"/>
        <end position="463"/>
    </location>
</feature>
<feature type="domain" description="HD Cas3-type" evidence="12">
    <location>
        <begin position="13"/>
        <end position="229"/>
    </location>
</feature>
<keyword evidence="5" id="KW-0547">Nucleotide-binding</keyword>
<evidence type="ECO:0000256" key="1">
    <source>
        <dbReference type="ARBA" id="ARBA00006847"/>
    </source>
</evidence>
<protein>
    <submittedName>
        <fullName evidence="13">CRISPR-associated helicase Cas3/CRISPR-associated endonuclease Cas3-HD</fullName>
    </submittedName>
</protein>
<dbReference type="InterPro" id="IPR006474">
    <property type="entry name" value="Helicase_Cas3_CRISPR-ass_core"/>
</dbReference>
<evidence type="ECO:0000313" key="14">
    <source>
        <dbReference type="Proteomes" id="UP000007161"/>
    </source>
</evidence>
<keyword evidence="9" id="KW-0051">Antiviral defense</keyword>
<evidence type="ECO:0000256" key="10">
    <source>
        <dbReference type="ARBA" id="ARBA00038437"/>
    </source>
</evidence>
<keyword evidence="6" id="KW-0378">Hydrolase</keyword>
<dbReference type="Pfam" id="PF22590">
    <property type="entry name" value="Cas3-like_C_2"/>
    <property type="match status" value="1"/>
</dbReference>
<dbReference type="Gene3D" id="3.40.50.300">
    <property type="entry name" value="P-loop containing nucleotide triphosphate hydrolases"/>
    <property type="match status" value="2"/>
</dbReference>
<evidence type="ECO:0000256" key="7">
    <source>
        <dbReference type="ARBA" id="ARBA00022806"/>
    </source>
</evidence>
<dbReference type="InterPro" id="IPR027417">
    <property type="entry name" value="P-loop_NTPase"/>
</dbReference>
<dbReference type="GO" id="GO:0003724">
    <property type="term" value="F:RNA helicase activity"/>
    <property type="evidence" value="ECO:0007669"/>
    <property type="project" value="TreeGrafter"/>
</dbReference>
<dbReference type="GO" id="GO:0046872">
    <property type="term" value="F:metal ion binding"/>
    <property type="evidence" value="ECO:0007669"/>
    <property type="project" value="UniProtKB-KW"/>
</dbReference>
<reference evidence="14" key="2">
    <citation type="submission" date="2012-01" db="EMBL/GenBank/DDBJ databases">
        <title>Complete sequence of chromosome of Marinitoga piezophila KA3.</title>
        <authorList>
            <person name="Lucas S."/>
            <person name="Han J."/>
            <person name="Lapidus A."/>
            <person name="Cheng J.-F."/>
            <person name="Goodwin L."/>
            <person name="Pitluck S."/>
            <person name="Peters L."/>
            <person name="Mikhailova N."/>
            <person name="Teshima H."/>
            <person name="Detter J.C."/>
            <person name="Han C."/>
            <person name="Tapia R."/>
            <person name="Land M."/>
            <person name="Hauser L."/>
            <person name="Kyrpides N."/>
            <person name="Ivanova N."/>
            <person name="Pagani I."/>
            <person name="Jebbar M."/>
            <person name="Vannier P."/>
            <person name="Oger P."/>
            <person name="Cario A."/>
            <person name="Bartlett D."/>
            <person name="Noll K.M."/>
            <person name="Woyke T."/>
        </authorList>
    </citation>
    <scope>NUCLEOTIDE SEQUENCE [LARGE SCALE GENOMIC DNA]</scope>
    <source>
        <strain evidence="14">DSM 14283 / JCM 11233 / KA3</strain>
    </source>
</reference>
<dbReference type="EMBL" id="CP003257">
    <property type="protein sequence ID" value="AEX84728.1"/>
    <property type="molecule type" value="Genomic_DNA"/>
</dbReference>
<dbReference type="SMART" id="SM00487">
    <property type="entry name" value="DEXDc"/>
    <property type="match status" value="1"/>
</dbReference>
<dbReference type="CDD" id="cd09641">
    <property type="entry name" value="Cas3''_I"/>
    <property type="match status" value="1"/>
</dbReference>
<comment type="similarity">
    <text evidence="10">Belongs to the DEAD box helicase family.</text>
</comment>
<dbReference type="HOGENOM" id="CLU_009347_1_0_0"/>
<dbReference type="RefSeq" id="WP_014295800.1">
    <property type="nucleotide sequence ID" value="NC_016751.1"/>
</dbReference>
<comment type="similarity">
    <text evidence="2">In the central section; belongs to the CRISPR-associated helicase Cas3 family.</text>
</comment>
<dbReference type="NCBIfam" id="TIGR01587">
    <property type="entry name" value="cas3_core"/>
    <property type="match status" value="1"/>
</dbReference>
<evidence type="ECO:0000313" key="13">
    <source>
        <dbReference type="EMBL" id="AEX84728.1"/>
    </source>
</evidence>
<dbReference type="Pfam" id="PF00270">
    <property type="entry name" value="DEAD"/>
    <property type="match status" value="1"/>
</dbReference>
<evidence type="ECO:0000259" key="11">
    <source>
        <dbReference type="PROSITE" id="PS51192"/>
    </source>
</evidence>
<dbReference type="Proteomes" id="UP000007161">
    <property type="component" value="Chromosome"/>
</dbReference>
<dbReference type="PROSITE" id="PS51643">
    <property type="entry name" value="HD_CAS3"/>
    <property type="match status" value="1"/>
</dbReference>
<dbReference type="GO" id="GO:0005829">
    <property type="term" value="C:cytosol"/>
    <property type="evidence" value="ECO:0007669"/>
    <property type="project" value="TreeGrafter"/>
</dbReference>
<dbReference type="InterPro" id="IPR014001">
    <property type="entry name" value="Helicase_ATP-bd"/>
</dbReference>
<dbReference type="GO" id="GO:0051607">
    <property type="term" value="P:defense response to virus"/>
    <property type="evidence" value="ECO:0007669"/>
    <property type="project" value="UniProtKB-KW"/>
</dbReference>